<gene>
    <name evidence="1" type="ORF">IGS68_21780</name>
</gene>
<organism evidence="1 2">
    <name type="scientific">Skermanella cutis</name>
    <dbReference type="NCBI Taxonomy" id="2775420"/>
    <lineage>
        <taxon>Bacteria</taxon>
        <taxon>Pseudomonadati</taxon>
        <taxon>Pseudomonadota</taxon>
        <taxon>Alphaproteobacteria</taxon>
        <taxon>Rhodospirillales</taxon>
        <taxon>Azospirillaceae</taxon>
        <taxon>Skermanella</taxon>
    </lineage>
</organism>
<dbReference type="Pfam" id="PF11536">
    <property type="entry name" value="DUF3226"/>
    <property type="match status" value="1"/>
</dbReference>
<dbReference type="Proteomes" id="UP000595197">
    <property type="component" value="Chromosome"/>
</dbReference>
<protein>
    <submittedName>
        <fullName evidence="1">Uncharacterized protein</fullName>
    </submittedName>
</protein>
<keyword evidence="2" id="KW-1185">Reference proteome</keyword>
<name>A0ABX7B2S8_9PROT</name>
<dbReference type="RefSeq" id="WP_201073799.1">
    <property type="nucleotide sequence ID" value="NZ_CP067420.1"/>
</dbReference>
<dbReference type="InterPro" id="IPR024508">
    <property type="entry name" value="DUF3226"/>
</dbReference>
<reference evidence="1" key="1">
    <citation type="submission" date="2021-02" db="EMBL/GenBank/DDBJ databases">
        <title>Skermanella TT6 skin isolate.</title>
        <authorList>
            <person name="Lee K."/>
            <person name="Ganzorig M."/>
        </authorList>
    </citation>
    <scope>NUCLEOTIDE SEQUENCE</scope>
    <source>
        <strain evidence="1">TT6</strain>
    </source>
</reference>
<evidence type="ECO:0000313" key="2">
    <source>
        <dbReference type="Proteomes" id="UP000595197"/>
    </source>
</evidence>
<dbReference type="EMBL" id="CP067420">
    <property type="protein sequence ID" value="QQP88626.1"/>
    <property type="molecule type" value="Genomic_DNA"/>
</dbReference>
<sequence>MKRVPVPSFFASPDLSIAIQAANGESQIVDLLGEDLSLVPDGGFDAIGIVLDADHQHLPPERYADLTRAISASCPALTMPGAAGEVGGGVPRFGIFVMPDNEVMGTLEDVLIEAAESVYPALHGGARRFIESAVVADGLTRHDLREANKPAGRRKAVASAIASVLKPCKAIQVAIEDCRWIAPDGYGLPFRMRLERFLTDLTA</sequence>
<evidence type="ECO:0000313" key="1">
    <source>
        <dbReference type="EMBL" id="QQP88626.1"/>
    </source>
</evidence>
<proteinExistence type="predicted"/>
<accession>A0ABX7B2S8</accession>